<name>A0A0G4PUC7_PENC3</name>
<dbReference type="Proteomes" id="UP000053732">
    <property type="component" value="Unassembled WGS sequence"/>
</dbReference>
<evidence type="ECO:0000313" key="2">
    <source>
        <dbReference type="Proteomes" id="UP000053732"/>
    </source>
</evidence>
<dbReference type="AlphaFoldDB" id="A0A0G4PUC7"/>
<dbReference type="EMBL" id="HG793172">
    <property type="protein sequence ID" value="CRL29774.1"/>
    <property type="molecule type" value="Genomic_DNA"/>
</dbReference>
<sequence>MALPYASDANGQKTGDDWCSVCATKSKRGVDKAAKGNDYANCTGSICGGSNLPASKTTSISLLCWEERNSDEYFRKQRDRSDCWHCHRRFRKQDNNPLSNKEWRYVRYWHPLLKEWICSMCRVKGRDGGCFGITISHLEDFEIRCEDCGTLYAANWKTMGQKLLDRFQDSTLTRDRITCGHCYQIRMKSSLKKANGKDKTGASAKLVFAKKHNNPRRAKELTWQEWAGKDMGDGPFPQTKLAVVYLLRVHGWTNSG</sequence>
<dbReference type="STRING" id="1429867.A0A0G4PUC7"/>
<reference evidence="1 2" key="1">
    <citation type="journal article" date="2014" name="Nat. Commun.">
        <title>Multiple recent horizontal transfers of a large genomic region in cheese making fungi.</title>
        <authorList>
            <person name="Cheeseman K."/>
            <person name="Ropars J."/>
            <person name="Renault P."/>
            <person name="Dupont J."/>
            <person name="Gouzy J."/>
            <person name="Branca A."/>
            <person name="Abraham A.L."/>
            <person name="Ceppi M."/>
            <person name="Conseiller E."/>
            <person name="Debuchy R."/>
            <person name="Malagnac F."/>
            <person name="Goarin A."/>
            <person name="Silar P."/>
            <person name="Lacoste S."/>
            <person name="Sallet E."/>
            <person name="Bensimon A."/>
            <person name="Giraud T."/>
            <person name="Brygoo Y."/>
        </authorList>
    </citation>
    <scope>NUCLEOTIDE SEQUENCE [LARGE SCALE GENOMIC DNA]</scope>
    <source>
        <strain evidence="2">FM 013</strain>
    </source>
</reference>
<proteinExistence type="predicted"/>
<accession>A0A0G4PUC7</accession>
<gene>
    <name evidence="1" type="ORF">PCAMFM013_S039g000083</name>
</gene>
<evidence type="ECO:0000313" key="1">
    <source>
        <dbReference type="EMBL" id="CRL29774.1"/>
    </source>
</evidence>
<organism evidence="1 2">
    <name type="scientific">Penicillium camemberti (strain FM 013)</name>
    <dbReference type="NCBI Taxonomy" id="1429867"/>
    <lineage>
        <taxon>Eukaryota</taxon>
        <taxon>Fungi</taxon>
        <taxon>Dikarya</taxon>
        <taxon>Ascomycota</taxon>
        <taxon>Pezizomycotina</taxon>
        <taxon>Eurotiomycetes</taxon>
        <taxon>Eurotiomycetidae</taxon>
        <taxon>Eurotiales</taxon>
        <taxon>Aspergillaceae</taxon>
        <taxon>Penicillium</taxon>
    </lineage>
</organism>
<keyword evidence="2" id="KW-1185">Reference proteome</keyword>
<protein>
    <submittedName>
        <fullName evidence="1">Str. FM013</fullName>
    </submittedName>
</protein>